<evidence type="ECO:0000313" key="9">
    <source>
        <dbReference type="RefSeq" id="XP_031385321.1"/>
    </source>
</evidence>
<dbReference type="InterPro" id="IPR001965">
    <property type="entry name" value="Znf_PHD"/>
</dbReference>
<evidence type="ECO:0000313" key="8">
    <source>
        <dbReference type="Proteomes" id="UP000515151"/>
    </source>
</evidence>
<dbReference type="InterPro" id="IPR058054">
    <property type="entry name" value="Znf_MS1-like"/>
</dbReference>
<evidence type="ECO:0000259" key="7">
    <source>
        <dbReference type="PROSITE" id="PS50016"/>
    </source>
</evidence>
<dbReference type="Proteomes" id="UP000515151">
    <property type="component" value="Chromosome 3"/>
</dbReference>
<keyword evidence="1" id="KW-0479">Metal-binding</keyword>
<keyword evidence="8" id="KW-1185">Reference proteome</keyword>
<dbReference type="RefSeq" id="XP_031385321.1">
    <property type="nucleotide sequence ID" value="XM_031529461.1"/>
</dbReference>
<dbReference type="SMART" id="SM00249">
    <property type="entry name" value="PHD"/>
    <property type="match status" value="1"/>
</dbReference>
<dbReference type="InterPro" id="IPR057765">
    <property type="entry name" value="MS1-like_ubiquitin"/>
</dbReference>
<evidence type="ECO:0000256" key="4">
    <source>
        <dbReference type="ARBA" id="ARBA00023015"/>
    </source>
</evidence>
<evidence type="ECO:0000256" key="3">
    <source>
        <dbReference type="ARBA" id="ARBA00022833"/>
    </source>
</evidence>
<keyword evidence="3" id="KW-0862">Zinc</keyword>
<protein>
    <submittedName>
        <fullName evidence="9">PHD finger protein At1g33420</fullName>
    </submittedName>
</protein>
<reference evidence="8" key="1">
    <citation type="journal article" date="2020" name="Plant Biotechnol. J.">
        <title>The pomegranate (Punica granatum L.) draft genome dissects genetic divergence between soft- and hard-seeded cultivars.</title>
        <authorList>
            <person name="Luo X."/>
            <person name="Li H."/>
            <person name="Wu Z."/>
            <person name="Yao W."/>
            <person name="Zhao P."/>
            <person name="Cao D."/>
            <person name="Yu H."/>
            <person name="Li K."/>
            <person name="Poudel K."/>
            <person name="Zhao D."/>
            <person name="Zhang F."/>
            <person name="Xia X."/>
            <person name="Chen L."/>
            <person name="Wang Q."/>
            <person name="Jing D."/>
            <person name="Cao S."/>
        </authorList>
    </citation>
    <scope>NUCLEOTIDE SEQUENCE [LARGE SCALE GENOMIC DNA]</scope>
    <source>
        <strain evidence="8">cv. Tunisia</strain>
    </source>
</reference>
<accession>A0A6P8CV26</accession>
<evidence type="ECO:0000256" key="5">
    <source>
        <dbReference type="ARBA" id="ARBA00023163"/>
    </source>
</evidence>
<dbReference type="InterPro" id="IPR019787">
    <property type="entry name" value="Znf_PHD-finger"/>
</dbReference>
<dbReference type="SUPFAM" id="SSF57903">
    <property type="entry name" value="FYVE/PHD zinc finger"/>
    <property type="match status" value="1"/>
</dbReference>
<sequence>MVVNDYARPLKRMKRRVTADLYDFLNFTVEANEPSGDPFRLRISSFLSRHARLTFAPSLFSSIVAWQILFRIGDLDSSTAVVALDIVEEDVTRSRSVYCDQCRVVGWSSHPVCRKRYHFIIRAEESSPTSRSSCSTCGNMLQLPDTSCKCCNSTVTPEDLEDWVYSQFEDNTHYLHGLIHSNGFGHLLTLNGREGGSKFLSGSDIMNFWDRLCGMLSVRKVSVMDVSKKYGMEYRLLHAITKGYSWYGNWGYEFTAGSYALTVDTYKMATDTLASMPLYPLMFQRRKPRTPLQTLIGFYKAMSETELLTLRDLFSFMLSLIRESDAQESSTKRSAAGGSNLLCPWTKGDVSCVEQAMLKVLQAASGTGHWVTWHALKGALHKSASLELLDYCLKHFGERTLASDINMMVQTRLNPISGVVEFRLAAPSWDHRGACTSPRCPLKEHVVRDLKFLYDALVHPGSMLEYRPLAARQRMHDSAVKLLDCKHFMKDYTTDQRNTMNPFAIRLLCHVELSDHPKEEPLLPPELVVLPPNASLADLIDEVTTTFRDVYVMFRRFHAESLPEYGHIEKTISLKLLVGLKGSIQVRGRCPSKHGLSRYRMERGTESWIVDCVCGTKDDDGERMLACDACEIWQHTRCAGIDNSDPVPAKFVCHRCRNREETAALDGDNSVSLSCTTCRVEVMVADKKTAAANLTFGVP</sequence>
<organism evidence="8 9">
    <name type="scientific">Punica granatum</name>
    <name type="common">Pomegranate</name>
    <dbReference type="NCBI Taxonomy" id="22663"/>
    <lineage>
        <taxon>Eukaryota</taxon>
        <taxon>Viridiplantae</taxon>
        <taxon>Streptophyta</taxon>
        <taxon>Embryophyta</taxon>
        <taxon>Tracheophyta</taxon>
        <taxon>Spermatophyta</taxon>
        <taxon>Magnoliopsida</taxon>
        <taxon>eudicotyledons</taxon>
        <taxon>Gunneridae</taxon>
        <taxon>Pentapetalae</taxon>
        <taxon>rosids</taxon>
        <taxon>malvids</taxon>
        <taxon>Myrtales</taxon>
        <taxon>Lythraceae</taxon>
        <taxon>Punica</taxon>
    </lineage>
</organism>
<feature type="domain" description="PHD-type" evidence="7">
    <location>
        <begin position="609"/>
        <end position="659"/>
    </location>
</feature>
<keyword evidence="5" id="KW-0804">Transcription</keyword>
<dbReference type="Pfam" id="PF25565">
    <property type="entry name" value="Ubiquitin_At1g33420"/>
    <property type="match status" value="1"/>
</dbReference>
<dbReference type="Pfam" id="PF00628">
    <property type="entry name" value="PHD"/>
    <property type="match status" value="1"/>
</dbReference>
<dbReference type="PANTHER" id="PTHR46201:SF6">
    <property type="entry name" value="PHD FINGER PLANT-LIKE PROTEIN"/>
    <property type="match status" value="1"/>
</dbReference>
<gene>
    <name evidence="9" type="primary">LOC116199171</name>
</gene>
<evidence type="ECO:0000256" key="6">
    <source>
        <dbReference type="PROSITE-ProRule" id="PRU00146"/>
    </source>
</evidence>
<dbReference type="PROSITE" id="PS50016">
    <property type="entry name" value="ZF_PHD_2"/>
    <property type="match status" value="1"/>
</dbReference>
<evidence type="ECO:0000256" key="2">
    <source>
        <dbReference type="ARBA" id="ARBA00022771"/>
    </source>
</evidence>
<dbReference type="Gene3D" id="3.30.40.10">
    <property type="entry name" value="Zinc/RING finger domain, C3HC4 (zinc finger)"/>
    <property type="match status" value="1"/>
</dbReference>
<evidence type="ECO:0000256" key="1">
    <source>
        <dbReference type="ARBA" id="ARBA00022723"/>
    </source>
</evidence>
<keyword evidence="2 6" id="KW-0863">Zinc-finger</keyword>
<dbReference type="CDD" id="cd15556">
    <property type="entry name" value="PHD_MMD1_like"/>
    <property type="match status" value="1"/>
</dbReference>
<dbReference type="Pfam" id="PF25874">
    <property type="entry name" value="WHD_plant_repro"/>
    <property type="match status" value="1"/>
</dbReference>
<dbReference type="OrthoDB" id="436852at2759"/>
<dbReference type="PANTHER" id="PTHR46201">
    <property type="entry name" value="PHD FINGER PROTEIN MALE MEIOCYTE DEATH 1-RELATED"/>
    <property type="match status" value="1"/>
</dbReference>
<reference evidence="9" key="2">
    <citation type="submission" date="2025-08" db="UniProtKB">
        <authorList>
            <consortium name="RefSeq"/>
        </authorList>
    </citation>
    <scope>IDENTIFICATION</scope>
    <source>
        <tissue evidence="9">Leaf</tissue>
    </source>
</reference>
<dbReference type="InterPro" id="IPR013083">
    <property type="entry name" value="Znf_RING/FYVE/PHD"/>
</dbReference>
<dbReference type="AlphaFoldDB" id="A0A6P8CV26"/>
<dbReference type="InterPro" id="IPR011011">
    <property type="entry name" value="Znf_FYVE_PHD"/>
</dbReference>
<dbReference type="InterPro" id="IPR059080">
    <property type="entry name" value="WHD_PTC1"/>
</dbReference>
<dbReference type="GO" id="GO:0008270">
    <property type="term" value="F:zinc ion binding"/>
    <property type="evidence" value="ECO:0007669"/>
    <property type="project" value="UniProtKB-KW"/>
</dbReference>
<dbReference type="GeneID" id="116199171"/>
<keyword evidence="4" id="KW-0805">Transcription regulation</keyword>
<name>A0A6P8CV26_PUNGR</name>
<proteinExistence type="predicted"/>